<name>A0AAD9CXH0_PAPLA</name>
<comment type="caution">
    <text evidence="10">The sequence shown here is derived from an EMBL/GenBank/DDBJ whole genome shotgun (WGS) entry which is preliminary data.</text>
</comment>
<organism evidence="10 11">
    <name type="scientific">Papiliotrema laurentii</name>
    <name type="common">Cryptococcus laurentii</name>
    <dbReference type="NCBI Taxonomy" id="5418"/>
    <lineage>
        <taxon>Eukaryota</taxon>
        <taxon>Fungi</taxon>
        <taxon>Dikarya</taxon>
        <taxon>Basidiomycota</taxon>
        <taxon>Agaricomycotina</taxon>
        <taxon>Tremellomycetes</taxon>
        <taxon>Tremellales</taxon>
        <taxon>Rhynchogastremaceae</taxon>
        <taxon>Papiliotrema</taxon>
    </lineage>
</organism>
<dbReference type="SMART" id="SM00324">
    <property type="entry name" value="RhoGAP"/>
    <property type="match status" value="1"/>
</dbReference>
<gene>
    <name evidence="10" type="ORF">DB88DRAFT_441814</name>
</gene>
<dbReference type="CDD" id="cd08368">
    <property type="entry name" value="LIM"/>
    <property type="match status" value="1"/>
</dbReference>
<evidence type="ECO:0000256" key="5">
    <source>
        <dbReference type="ARBA" id="ARBA00023242"/>
    </source>
</evidence>
<keyword evidence="11" id="KW-1185">Reference proteome</keyword>
<evidence type="ECO:0000256" key="7">
    <source>
        <dbReference type="SAM" id="MobiDB-lite"/>
    </source>
</evidence>
<dbReference type="CDD" id="cd09391">
    <property type="entry name" value="LIM1_Lrg1p_like"/>
    <property type="match status" value="1"/>
</dbReference>
<evidence type="ECO:0000256" key="6">
    <source>
        <dbReference type="PROSITE-ProRule" id="PRU00125"/>
    </source>
</evidence>
<dbReference type="Pfam" id="PF00620">
    <property type="entry name" value="RhoGAP"/>
    <property type="match status" value="1"/>
</dbReference>
<sequence>MGPPPVPVSKEENLSQGGSTPTHGSSKSSRRHEPAFCGQCGKAVHGQFVRAMSKVYHLECFRCKDCGKVVAQKFFPVEEPEGMYPLCERDYFARLELICAKCDQALRSSYITACGNKYHVEHFTCSECDVLFGPNDSYYEHGSKVYCHYHYSTRFAVKCVGCETAILKQFVEMNRNGRDECWHPECYMISKFWNVRLASKHFNTPANSAVSSSVSLLDMTSTSPSMAMTTSSVSTATTPSIDTDLTPEQLKEKQEAMEMKVQQIWHVLSGYEESSAALIGDMLRAVNNRQLLDIILLAERFILYVEVLFAVIDDLEAQFALAGVKGMSHAREAKHLCRRLVNLLSAMSQISPNTQDLFTLITQLAHYLKILIRVALTGAIKLERDLGNTTAMGNCLARLNLLAMDNGDPTVSRRGMVPGDDEHLKKNIDSLTRSPVGFIPSTQSIAYGYRSLAVKSTLRGSLNDEIIPPEGCGYCGQPVEEDCVRLGMFNRWHPACLICIICGDKAGQVLPAREETSEDGFKDKDENVTGPSGTVSALRTRRQPPRVDEFFYEPVQTLQTPESIYCLVHRTSSCKSGFKTVSRLEQYAFLLHIALRRLYVHFRVHHDLPSVRGHSLEEPGVTKNDIDVKRVKSVTLDRKLSSTARLPQRSTVVESPAGRMADANGQVVSARNSTMDANPANPTTIITPDDEAEEGLSTTIDVIRPAFARNNTSVMIISEGSHEPEERQIVDKLTAVTLAQEDDAITLGDIPLLADQTIRAPRRPDGRVAMSSLNMLQSLIVKHFALLLLQKSPIGHVIELDEVLDLLDSRKNQWWNKIFKGNQKKDQKKKGIFGVPIEILVERTGSDSQFGATNQTLRVPEFIEDIVSTMRQMDMAIEGIFRKNGNIRRLQQISDQLDKDSTSVNLSDENPVQLAALLKRFLREMPDPLLTFRLHKLFCAAASLQNREERQRCLHLLVTLLPRNNRDTMEVLFVFLKWVASFSYKDEETGSRMDMANLATVICPSILYAKGANAARDESFIAISAVQDLLENQDEYYYVPQELAFVITEGIYNIFAKELDLPPKEIHRHCSKYMQARGQTPGSHSGNAISQPTGHQRPTVPQGMRERQSDSRLSVHRSDGNLSTQAENSAYGPANGGHHSAQHSPYRQQPNVVPGQGPHSRPTSWAQQSHPGSQQSLHQLSSANATPWRGQGPFQGSASGSRTSSRGSASGSPVPGEERRSFVMERDRSWQSSREGGGNEGGASSHEGMEWPQANPTGRR</sequence>
<keyword evidence="2 6" id="KW-0479">Metal-binding</keyword>
<dbReference type="Gene3D" id="2.10.110.10">
    <property type="entry name" value="Cysteine Rich Protein"/>
    <property type="match status" value="3"/>
</dbReference>
<feature type="domain" description="LIM zinc-binding" evidence="8">
    <location>
        <begin position="35"/>
        <end position="94"/>
    </location>
</feature>
<feature type="domain" description="Rho-GAP" evidence="9">
    <location>
        <begin position="835"/>
        <end position="1037"/>
    </location>
</feature>
<dbReference type="GO" id="GO:0007165">
    <property type="term" value="P:signal transduction"/>
    <property type="evidence" value="ECO:0007669"/>
    <property type="project" value="InterPro"/>
</dbReference>
<dbReference type="SMART" id="SM00132">
    <property type="entry name" value="LIM"/>
    <property type="match status" value="3"/>
</dbReference>
<evidence type="ECO:0000256" key="3">
    <source>
        <dbReference type="ARBA" id="ARBA00022737"/>
    </source>
</evidence>
<dbReference type="InterPro" id="IPR000198">
    <property type="entry name" value="RhoGAP_dom"/>
</dbReference>
<evidence type="ECO:0000259" key="9">
    <source>
        <dbReference type="PROSITE" id="PS50238"/>
    </source>
</evidence>
<dbReference type="GO" id="GO:0046872">
    <property type="term" value="F:metal ion binding"/>
    <property type="evidence" value="ECO:0007669"/>
    <property type="project" value="UniProtKB-KW"/>
</dbReference>
<feature type="compositionally biased region" description="Polar residues" evidence="7">
    <location>
        <begin position="1077"/>
        <end position="1096"/>
    </location>
</feature>
<evidence type="ECO:0008006" key="12">
    <source>
        <dbReference type="Google" id="ProtNLM"/>
    </source>
</evidence>
<accession>A0AAD9CXH0</accession>
<keyword evidence="5" id="KW-0539">Nucleus</keyword>
<dbReference type="Proteomes" id="UP001182556">
    <property type="component" value="Unassembled WGS sequence"/>
</dbReference>
<feature type="region of interest" description="Disordered" evidence="7">
    <location>
        <begin position="514"/>
        <end position="539"/>
    </location>
</feature>
<feature type="compositionally biased region" description="Basic and acidic residues" evidence="7">
    <location>
        <begin position="1216"/>
        <end position="1229"/>
    </location>
</feature>
<dbReference type="PROSITE" id="PS50023">
    <property type="entry name" value="LIM_DOMAIN_2"/>
    <property type="match status" value="2"/>
</dbReference>
<keyword evidence="4 6" id="KW-0862">Zinc</keyword>
<proteinExistence type="predicted"/>
<feature type="compositionally biased region" description="Polar residues" evidence="7">
    <location>
        <begin position="1161"/>
        <end position="1185"/>
    </location>
</feature>
<dbReference type="PROSITE" id="PS50238">
    <property type="entry name" value="RHOGAP"/>
    <property type="match status" value="1"/>
</dbReference>
<evidence type="ECO:0000259" key="8">
    <source>
        <dbReference type="PROSITE" id="PS50023"/>
    </source>
</evidence>
<evidence type="ECO:0000313" key="10">
    <source>
        <dbReference type="EMBL" id="KAK1922539.1"/>
    </source>
</evidence>
<dbReference type="Gene3D" id="1.10.555.10">
    <property type="entry name" value="Rho GTPase activation protein"/>
    <property type="match status" value="1"/>
</dbReference>
<dbReference type="EMBL" id="JAODAN010000008">
    <property type="protein sequence ID" value="KAK1922539.1"/>
    <property type="molecule type" value="Genomic_DNA"/>
</dbReference>
<keyword evidence="3" id="KW-0677">Repeat</keyword>
<feature type="compositionally biased region" description="Low complexity" evidence="7">
    <location>
        <begin position="1196"/>
        <end position="1212"/>
    </location>
</feature>
<evidence type="ECO:0000256" key="2">
    <source>
        <dbReference type="ARBA" id="ARBA00022723"/>
    </source>
</evidence>
<dbReference type="Pfam" id="PF00412">
    <property type="entry name" value="LIM"/>
    <property type="match status" value="2"/>
</dbReference>
<evidence type="ECO:0000256" key="1">
    <source>
        <dbReference type="ARBA" id="ARBA00004123"/>
    </source>
</evidence>
<feature type="region of interest" description="Disordered" evidence="7">
    <location>
        <begin position="1076"/>
        <end position="1260"/>
    </location>
</feature>
<comment type="subcellular location">
    <subcellularLocation>
        <location evidence="1">Nucleus</location>
    </subcellularLocation>
</comment>
<feature type="region of interest" description="Disordered" evidence="7">
    <location>
        <begin position="1"/>
        <end position="30"/>
    </location>
</feature>
<reference evidence="10" key="1">
    <citation type="submission" date="2023-02" db="EMBL/GenBank/DDBJ databases">
        <title>Identification and recombinant expression of a fungal hydrolase from Papiliotrema laurentii that hydrolyzes apple cutin and clears colloidal polyester polyurethane.</title>
        <authorList>
            <consortium name="DOE Joint Genome Institute"/>
            <person name="Roman V.A."/>
            <person name="Bojanowski C."/>
            <person name="Crable B.R."/>
            <person name="Wagner D.N."/>
            <person name="Hung C.S."/>
            <person name="Nadeau L.J."/>
            <person name="Schratz L."/>
            <person name="Haridas S."/>
            <person name="Pangilinan J."/>
            <person name="Lipzen A."/>
            <person name="Na H."/>
            <person name="Yan M."/>
            <person name="Ng V."/>
            <person name="Grigoriev I.V."/>
            <person name="Spatafora J.W."/>
            <person name="Barlow D."/>
            <person name="Biffinger J."/>
            <person name="Kelley-Loughnane N."/>
            <person name="Varaljay V.A."/>
            <person name="Crookes-Goodson W.J."/>
        </authorList>
    </citation>
    <scope>NUCLEOTIDE SEQUENCE</scope>
    <source>
        <strain evidence="10">5307AH</strain>
    </source>
</reference>
<dbReference type="InterPro" id="IPR008936">
    <property type="entry name" value="Rho_GTPase_activation_prot"/>
</dbReference>
<dbReference type="GO" id="GO:0030036">
    <property type="term" value="P:actin cytoskeleton organization"/>
    <property type="evidence" value="ECO:0007669"/>
    <property type="project" value="TreeGrafter"/>
</dbReference>
<dbReference type="AlphaFoldDB" id="A0AAD9CXH0"/>
<dbReference type="GO" id="GO:0030695">
    <property type="term" value="F:GTPase regulator activity"/>
    <property type="evidence" value="ECO:0007669"/>
    <property type="project" value="UniProtKB-ARBA"/>
</dbReference>
<dbReference type="GO" id="GO:0005634">
    <property type="term" value="C:nucleus"/>
    <property type="evidence" value="ECO:0007669"/>
    <property type="project" value="UniProtKB-SubCell"/>
</dbReference>
<dbReference type="SUPFAM" id="SSF57716">
    <property type="entry name" value="Glucocorticoid receptor-like (DNA-binding domain)"/>
    <property type="match status" value="3"/>
</dbReference>
<evidence type="ECO:0000313" key="11">
    <source>
        <dbReference type="Proteomes" id="UP001182556"/>
    </source>
</evidence>
<dbReference type="InterPro" id="IPR001781">
    <property type="entry name" value="Znf_LIM"/>
</dbReference>
<dbReference type="PANTHER" id="PTHR24215">
    <property type="entry name" value="RHO-GTPASE-ACTIVATING PROTEIN LRG1"/>
    <property type="match status" value="1"/>
</dbReference>
<dbReference type="CDD" id="cd09392">
    <property type="entry name" value="LIM2_Lrg1p_like"/>
    <property type="match status" value="1"/>
</dbReference>
<protein>
    <recommendedName>
        <fullName evidence="12">Rho GTPase activator</fullName>
    </recommendedName>
</protein>
<feature type="compositionally biased region" description="Basic and acidic residues" evidence="7">
    <location>
        <begin position="514"/>
        <end position="527"/>
    </location>
</feature>
<feature type="compositionally biased region" description="Polar residues" evidence="7">
    <location>
        <begin position="1142"/>
        <end position="1151"/>
    </location>
</feature>
<dbReference type="PANTHER" id="PTHR24215:SF10">
    <property type="entry name" value="RHO-GTPASE-ACTIVATING PROTEIN LRG1"/>
    <property type="match status" value="1"/>
</dbReference>
<feature type="domain" description="LIM zinc-binding" evidence="8">
    <location>
        <begin position="97"/>
        <end position="157"/>
    </location>
</feature>
<evidence type="ECO:0000256" key="4">
    <source>
        <dbReference type="ARBA" id="ARBA00022833"/>
    </source>
</evidence>
<dbReference type="PROSITE" id="PS00478">
    <property type="entry name" value="LIM_DOMAIN_1"/>
    <property type="match status" value="2"/>
</dbReference>
<dbReference type="GO" id="GO:0005737">
    <property type="term" value="C:cytoplasm"/>
    <property type="evidence" value="ECO:0007669"/>
    <property type="project" value="TreeGrafter"/>
</dbReference>
<keyword evidence="6" id="KW-0440">LIM domain</keyword>
<dbReference type="SUPFAM" id="SSF48350">
    <property type="entry name" value="GTPase activation domain, GAP"/>
    <property type="match status" value="1"/>
</dbReference>
<feature type="compositionally biased region" description="Polar residues" evidence="7">
    <location>
        <begin position="14"/>
        <end position="27"/>
    </location>
</feature>